<dbReference type="PATRIC" id="fig|1434110.4.peg.691"/>
<protein>
    <recommendedName>
        <fullName evidence="3">Metanogen output domain-containing protein</fullName>
    </recommendedName>
</protein>
<evidence type="ECO:0000313" key="2">
    <source>
        <dbReference type="Proteomes" id="UP000033101"/>
    </source>
</evidence>
<dbReference type="EMBL" id="CP009516">
    <property type="protein sequence ID" value="AKB77056.1"/>
    <property type="molecule type" value="Genomic_DNA"/>
</dbReference>
<accession>A0A0E3S8S7</accession>
<dbReference type="AlphaFoldDB" id="A0A0E3S8S7"/>
<dbReference type="HOGENOM" id="CLU_1567134_0_0_2"/>
<evidence type="ECO:0008006" key="3">
    <source>
        <dbReference type="Google" id="ProtNLM"/>
    </source>
</evidence>
<proteinExistence type="predicted"/>
<sequence>MIYVNTLEIMQEKYGKDGVNNLNEVMYNIGIGQSTEILEMLDLERDLEGCAYVLLAMHRVFGIKSKIVHKDNHKIVIHARKCRWGGHLTKWNVRTCLSIDNYEAGLIEGILPLSKHEYTKRRSRGDDVCELVISFSGNS</sequence>
<organism evidence="1 2">
    <name type="scientific">Methanosarcina horonobensis HB-1 = JCM 15518</name>
    <dbReference type="NCBI Taxonomy" id="1434110"/>
    <lineage>
        <taxon>Archaea</taxon>
        <taxon>Methanobacteriati</taxon>
        <taxon>Methanobacteriota</taxon>
        <taxon>Stenosarchaea group</taxon>
        <taxon>Methanomicrobia</taxon>
        <taxon>Methanosarcinales</taxon>
        <taxon>Methanosarcinaceae</taxon>
        <taxon>Methanosarcina</taxon>
    </lineage>
</organism>
<reference evidence="1 2" key="1">
    <citation type="submission" date="2014-07" db="EMBL/GenBank/DDBJ databases">
        <title>Methanogenic archaea and the global carbon cycle.</title>
        <authorList>
            <person name="Henriksen J.R."/>
            <person name="Luke J."/>
            <person name="Reinhart S."/>
            <person name="Benedict M.N."/>
            <person name="Youngblut N.D."/>
            <person name="Metcalf M.E."/>
            <person name="Whitaker R.J."/>
            <person name="Metcalf W.W."/>
        </authorList>
    </citation>
    <scope>NUCLEOTIDE SEQUENCE [LARGE SCALE GENOMIC DNA]</scope>
    <source>
        <strain evidence="1 2">HB-1</strain>
    </source>
</reference>
<dbReference type="Proteomes" id="UP000033101">
    <property type="component" value="Chromosome"/>
</dbReference>
<name>A0A0E3S8S7_9EURY</name>
<gene>
    <name evidence="1" type="ORF">MSHOH_0573</name>
</gene>
<dbReference type="KEGG" id="mhor:MSHOH_0573"/>
<evidence type="ECO:0000313" key="1">
    <source>
        <dbReference type="EMBL" id="AKB77056.1"/>
    </source>
</evidence>
<keyword evidence="2" id="KW-1185">Reference proteome</keyword>